<feature type="transmembrane region" description="Helical" evidence="6">
    <location>
        <begin position="46"/>
        <end position="65"/>
    </location>
</feature>
<comment type="subcellular location">
    <subcellularLocation>
        <location evidence="1">Cell membrane</location>
        <topology evidence="1">Multi-pass membrane protein</topology>
    </subcellularLocation>
</comment>
<reference evidence="7 8" key="1">
    <citation type="submission" date="2006-02" db="EMBL/GenBank/DDBJ databases">
        <authorList>
            <person name="Pinhassi J."/>
            <person name="Pedros-Alio C."/>
            <person name="Ferriera S."/>
            <person name="Johnson J."/>
            <person name="Kravitz S."/>
            <person name="Halpern A."/>
            <person name="Remington K."/>
            <person name="Beeson K."/>
            <person name="Tran B."/>
            <person name="Rogers Y.-H."/>
            <person name="Friedman R."/>
            <person name="Venter J.C."/>
        </authorList>
    </citation>
    <scope>NUCLEOTIDE SEQUENCE [LARGE SCALE GENOMIC DNA]</scope>
    <source>
        <strain evidence="7 8">MED297</strain>
    </source>
</reference>
<feature type="transmembrane region" description="Helical" evidence="6">
    <location>
        <begin position="127"/>
        <end position="149"/>
    </location>
</feature>
<evidence type="ECO:0000256" key="4">
    <source>
        <dbReference type="ARBA" id="ARBA00022989"/>
    </source>
</evidence>
<keyword evidence="4 6" id="KW-1133">Transmembrane helix</keyword>
<dbReference type="InterPro" id="IPR022791">
    <property type="entry name" value="L-PG_synthase/AglD"/>
</dbReference>
<sequence>MKKILRVISYIFTFGLIVYFVLQLLSLLNNPQLEVKDLLNKQLLPAILSASILYALIVPISAWAWKTLLKAHSEDHTFTSLFTLLASVQLAKYIPGNIAHHIGRFALSTKQGISTKAIVITVSTESILAVIASLTLGSYLAFIKLDAILQVLPFTKPSMMVAILVIMSLICMAILTIWAIRSPNRYHKTREIVFLYFDQPLLKPYLAYCINYALIGAGVWLIYTSISSNDNLNYALCTSAFALSWLAGFLTIGAPAGIGTREALFLMLLNDYAPDSTLVILALCVRLSTMLGDLLIFFTGLIASAVSKKP</sequence>
<dbReference type="Pfam" id="PF03706">
    <property type="entry name" value="LPG_synthase_TM"/>
    <property type="match status" value="1"/>
</dbReference>
<evidence type="ECO:0000256" key="3">
    <source>
        <dbReference type="ARBA" id="ARBA00022692"/>
    </source>
</evidence>
<keyword evidence="5 6" id="KW-0472">Membrane</keyword>
<dbReference type="AlphaFoldDB" id="A4BKE9"/>
<feature type="transmembrane region" description="Helical" evidence="6">
    <location>
        <begin position="235"/>
        <end position="258"/>
    </location>
</feature>
<dbReference type="STRING" id="314283.MED297_03447"/>
<evidence type="ECO:0000313" key="8">
    <source>
        <dbReference type="Proteomes" id="UP000005953"/>
    </source>
</evidence>
<keyword evidence="8" id="KW-1185">Reference proteome</keyword>
<proteinExistence type="predicted"/>
<dbReference type="Proteomes" id="UP000005953">
    <property type="component" value="Unassembled WGS sequence"/>
</dbReference>
<name>A4BKE9_9GAMM</name>
<evidence type="ECO:0000256" key="6">
    <source>
        <dbReference type="SAM" id="Phobius"/>
    </source>
</evidence>
<feature type="transmembrane region" description="Helical" evidence="6">
    <location>
        <begin position="7"/>
        <end position="26"/>
    </location>
</feature>
<accession>A4BKE9</accession>
<protein>
    <submittedName>
        <fullName evidence="7">Uncharacterized protein</fullName>
    </submittedName>
</protein>
<evidence type="ECO:0000256" key="5">
    <source>
        <dbReference type="ARBA" id="ARBA00023136"/>
    </source>
</evidence>
<organism evidence="7 8">
    <name type="scientific">Reinekea blandensis MED297</name>
    <dbReference type="NCBI Taxonomy" id="314283"/>
    <lineage>
        <taxon>Bacteria</taxon>
        <taxon>Pseudomonadati</taxon>
        <taxon>Pseudomonadota</taxon>
        <taxon>Gammaproteobacteria</taxon>
        <taxon>Oceanospirillales</taxon>
        <taxon>Saccharospirillaceae</taxon>
        <taxon>Reinekea</taxon>
    </lineage>
</organism>
<evidence type="ECO:0000256" key="1">
    <source>
        <dbReference type="ARBA" id="ARBA00004651"/>
    </source>
</evidence>
<evidence type="ECO:0000256" key="2">
    <source>
        <dbReference type="ARBA" id="ARBA00022475"/>
    </source>
</evidence>
<dbReference type="OrthoDB" id="2542372at2"/>
<evidence type="ECO:0000313" key="7">
    <source>
        <dbReference type="EMBL" id="EAR07396.1"/>
    </source>
</evidence>
<dbReference type="HOGENOM" id="CLU_051659_1_0_6"/>
<keyword evidence="3 6" id="KW-0812">Transmembrane</keyword>
<feature type="transmembrane region" description="Helical" evidence="6">
    <location>
        <begin position="161"/>
        <end position="180"/>
    </location>
</feature>
<keyword evidence="2" id="KW-1003">Cell membrane</keyword>
<dbReference type="EMBL" id="AAOE01000044">
    <property type="protein sequence ID" value="EAR07396.1"/>
    <property type="molecule type" value="Genomic_DNA"/>
</dbReference>
<comment type="caution">
    <text evidence="7">The sequence shown here is derived from an EMBL/GenBank/DDBJ whole genome shotgun (WGS) entry which is preliminary data.</text>
</comment>
<feature type="transmembrane region" description="Helical" evidence="6">
    <location>
        <begin position="205"/>
        <end position="223"/>
    </location>
</feature>
<dbReference type="RefSeq" id="WP_008047431.1">
    <property type="nucleotide sequence ID" value="NZ_CH724154.1"/>
</dbReference>
<gene>
    <name evidence="7" type="ORF">MED297_03447</name>
</gene>
<feature type="transmembrane region" description="Helical" evidence="6">
    <location>
        <begin position="278"/>
        <end position="306"/>
    </location>
</feature>
<dbReference type="GO" id="GO:0005886">
    <property type="term" value="C:plasma membrane"/>
    <property type="evidence" value="ECO:0007669"/>
    <property type="project" value="UniProtKB-SubCell"/>
</dbReference>